<dbReference type="EMBL" id="FO082052">
    <property type="protein sequence ID" value="CCE80610.1"/>
    <property type="molecule type" value="Genomic_DNA"/>
</dbReference>
<dbReference type="InterPro" id="IPR007587">
    <property type="entry name" value="SAPS"/>
</dbReference>
<keyword evidence="2" id="KW-0131">Cell cycle</keyword>
<evidence type="ECO:0000313" key="5">
    <source>
        <dbReference type="EMBL" id="CCE80610.1"/>
    </source>
</evidence>
<feature type="compositionally biased region" description="Basic and acidic residues" evidence="3">
    <location>
        <begin position="893"/>
        <end position="903"/>
    </location>
</feature>
<feature type="compositionally biased region" description="Basic and acidic residues" evidence="3">
    <location>
        <begin position="181"/>
        <end position="196"/>
    </location>
</feature>
<feature type="region of interest" description="Disordered" evidence="3">
    <location>
        <begin position="858"/>
        <end position="956"/>
    </location>
</feature>
<dbReference type="GO" id="GO:0005634">
    <property type="term" value="C:nucleus"/>
    <property type="evidence" value="ECO:0007669"/>
    <property type="project" value="TreeGrafter"/>
</dbReference>
<dbReference type="AlphaFoldDB" id="G8YJW5"/>
<dbReference type="eggNOG" id="KOG2073">
    <property type="taxonomic scope" value="Eukaryota"/>
</dbReference>
<evidence type="ECO:0000256" key="2">
    <source>
        <dbReference type="ARBA" id="ARBA00023306"/>
    </source>
</evidence>
<feature type="region of interest" description="Disordered" evidence="3">
    <location>
        <begin position="144"/>
        <end position="163"/>
    </location>
</feature>
<dbReference type="STRING" id="559304.G8YJW5"/>
<feature type="compositionally biased region" description="Low complexity" evidence="3">
    <location>
        <begin position="81"/>
        <end position="96"/>
    </location>
</feature>
<feature type="compositionally biased region" description="Acidic residues" evidence="3">
    <location>
        <begin position="872"/>
        <end position="883"/>
    </location>
</feature>
<dbReference type="GO" id="GO:0005829">
    <property type="term" value="C:cytosol"/>
    <property type="evidence" value="ECO:0007669"/>
    <property type="project" value="TreeGrafter"/>
</dbReference>
<feature type="region of interest" description="Disordered" evidence="3">
    <location>
        <begin position="629"/>
        <end position="651"/>
    </location>
</feature>
<gene>
    <name evidence="4" type="primary">Piso0_002936</name>
    <name evidence="4" type="ORF">GNLVRS01_PISO0G01282g</name>
    <name evidence="5" type="ORF">GNLVRS01_PISO0H01283g</name>
</gene>
<protein>
    <submittedName>
        <fullName evidence="4">Piso0_002936 protein</fullName>
    </submittedName>
</protein>
<evidence type="ECO:0000313" key="4">
    <source>
        <dbReference type="EMBL" id="CCE79845.1"/>
    </source>
</evidence>
<dbReference type="Pfam" id="PF04499">
    <property type="entry name" value="SAPS"/>
    <property type="match status" value="1"/>
</dbReference>
<dbReference type="PANTHER" id="PTHR12634:SF8">
    <property type="entry name" value="FIERY MOUNTAIN, ISOFORM D"/>
    <property type="match status" value="1"/>
</dbReference>
<dbReference type="OrthoDB" id="295029at2759"/>
<feature type="region of interest" description="Disordered" evidence="3">
    <location>
        <begin position="174"/>
        <end position="196"/>
    </location>
</feature>
<dbReference type="OMA" id="EYYLIFR"/>
<organism evidence="4 6">
    <name type="scientific">Pichia sorbitophila (strain ATCC MYA-4447 / BCRC 22081 / CBS 7064 / NBRC 10061 / NRRL Y-12695)</name>
    <name type="common">Hybrid yeast</name>
    <dbReference type="NCBI Taxonomy" id="559304"/>
    <lineage>
        <taxon>Eukaryota</taxon>
        <taxon>Fungi</taxon>
        <taxon>Dikarya</taxon>
        <taxon>Ascomycota</taxon>
        <taxon>Saccharomycotina</taxon>
        <taxon>Pichiomycetes</taxon>
        <taxon>Debaryomycetaceae</taxon>
        <taxon>Millerozyma</taxon>
    </lineage>
</organism>
<feature type="compositionally biased region" description="Acidic residues" evidence="3">
    <location>
        <begin position="930"/>
        <end position="944"/>
    </location>
</feature>
<dbReference type="Proteomes" id="UP000005222">
    <property type="component" value="Chromosome H"/>
</dbReference>
<dbReference type="GO" id="GO:0019888">
    <property type="term" value="F:protein phosphatase regulator activity"/>
    <property type="evidence" value="ECO:0007669"/>
    <property type="project" value="TreeGrafter"/>
</dbReference>
<dbReference type="PANTHER" id="PTHR12634">
    <property type="entry name" value="SIT4 YEAST -ASSOCIATING PROTEIN-RELATED"/>
    <property type="match status" value="1"/>
</dbReference>
<dbReference type="EMBL" id="FO082053">
    <property type="protein sequence ID" value="CCE79845.1"/>
    <property type="molecule type" value="Genomic_DNA"/>
</dbReference>
<proteinExistence type="inferred from homology"/>
<reference evidence="4" key="1">
    <citation type="submission" date="2011-10" db="EMBL/GenBank/DDBJ databases">
        <authorList>
            <person name="Genoscope - CEA"/>
        </authorList>
    </citation>
    <scope>NUCLEOTIDE SEQUENCE</scope>
</reference>
<feature type="region of interest" description="Disordered" evidence="3">
    <location>
        <begin position="63"/>
        <end position="97"/>
    </location>
</feature>
<accession>G8YJW5</accession>
<sequence length="956" mass="108636">MSFWPFTNALNNHNQLQKYLDSFSDVSATSTSDFVEDPVLSQELVSELENIKGNYSSHSGFQLSQQLQNQDSVNNGNNPDNYSVSSSNNESVNTSNKDTRNVKLIELLLQPHILNGLLDYIIASIDYFYDLQVKEDEEVSKIVNSNGNNSKEEGSNIDSELEDDNQVEIEQAEQSSLLESQQKEQEESESQQEKMRRCVQVSSDILSVDLWMISNRIIETPSIISKLWQILSHPHLIEGLPTVSYVIRIFDQLMDTNSIELLNFIRRQDDLVDTILKKIEVPLIMEFALRVIQTDKATSPTGIVDVLSQQQLVPRLIDILKPPPSQFESNDVLSNTSLYFKQTAATDFIKALITISSNTALAVVLETNIGPNQLTRELVSPKIMKTMIYDIILYQPPSNTNTSGNKILTNKHGINNCVGIIIELIRKNNSDYDSNCGNYCSSFQNDANDNGEINSYMMFQWLRNFEHNPPSQRDPLYLGEMLLLFSENLDKLTNIMKAETDNLTSHVADSKTLGFSKFKIAELIAELLHCSNMILLNSKKIRKVIQVRDKLRLEQGERLRKALNETFVNSDDDSKSPVHDITNGLDDVSLDGINFVDGSTHSEQDQSRSKSHISDDESSFISMLENIENEPDSEDEEPKISPENPFVCDERDKSTRANPCVGDLFKIRLADSGILIDIISKFTKYPWHNFFHNVVFDLIQQIFNGKLNSYNSFLIKDLFEPKKCDLINMIVSSYKSVPTPRPGYMGHMILISEEVVKFTSLYKPDLISPVIVNAIQSSDWEWFVNEMLLKTREIYNVVLGADDDEEEDEYDGKRKGNSYDFDSSTVGYLDLENYDNTNEGHGDRNMIILGDKNNHEAFVNDRTHSKDTKDTLDEDENMEESEVPDVRLSQSHHLHDMSEREVLDGYDNNAFGGTYHDNDFLDDLAGSSSSDDEDVDDIDDDEGGNNELRRVSRHNE</sequence>
<evidence type="ECO:0000256" key="3">
    <source>
        <dbReference type="SAM" id="MobiDB-lite"/>
    </source>
</evidence>
<dbReference type="Proteomes" id="UP000005222">
    <property type="component" value="Chromosome G"/>
</dbReference>
<dbReference type="HOGENOM" id="CLU_003676_2_0_1"/>
<evidence type="ECO:0000313" key="6">
    <source>
        <dbReference type="Proteomes" id="UP000005222"/>
    </source>
</evidence>
<name>G8YJW5_PICSO</name>
<keyword evidence="6" id="KW-1185">Reference proteome</keyword>
<dbReference type="InParanoid" id="G8YJW5"/>
<dbReference type="GO" id="GO:0019903">
    <property type="term" value="F:protein phosphatase binding"/>
    <property type="evidence" value="ECO:0007669"/>
    <property type="project" value="InterPro"/>
</dbReference>
<feature type="compositionally biased region" description="Basic and acidic residues" evidence="3">
    <location>
        <begin position="858"/>
        <end position="871"/>
    </location>
</feature>
<reference evidence="6" key="2">
    <citation type="journal article" date="2012" name="G3 (Bethesda)">
        <title>Pichia sorbitophila, an interspecies yeast hybrid reveals early steps of genome resolution following polyploidization.</title>
        <authorList>
            <person name="Leh Louis V."/>
            <person name="Despons L."/>
            <person name="Friedrich A."/>
            <person name="Martin T."/>
            <person name="Durrens P."/>
            <person name="Casaregola S."/>
            <person name="Neuveglise C."/>
            <person name="Fairhead C."/>
            <person name="Marck C."/>
            <person name="Cruz J.A."/>
            <person name="Straub M.L."/>
            <person name="Kugler V."/>
            <person name="Sacerdot C."/>
            <person name="Uzunov Z."/>
            <person name="Thierry A."/>
            <person name="Weiss S."/>
            <person name="Bleykasten C."/>
            <person name="De Montigny J."/>
            <person name="Jacques N."/>
            <person name="Jung P."/>
            <person name="Lemaire M."/>
            <person name="Mallet S."/>
            <person name="Morel G."/>
            <person name="Richard G.F."/>
            <person name="Sarkar A."/>
            <person name="Savel G."/>
            <person name="Schacherer J."/>
            <person name="Seret M.L."/>
            <person name="Talla E."/>
            <person name="Samson G."/>
            <person name="Jubin C."/>
            <person name="Poulain J."/>
            <person name="Vacherie B."/>
            <person name="Barbe V."/>
            <person name="Pelletier E."/>
            <person name="Sherman D.J."/>
            <person name="Westhof E."/>
            <person name="Weissenbach J."/>
            <person name="Baret P.V."/>
            <person name="Wincker P."/>
            <person name="Gaillardin C."/>
            <person name="Dujon B."/>
            <person name="Souciet J.L."/>
        </authorList>
    </citation>
    <scope>NUCLEOTIDE SEQUENCE [LARGE SCALE GENOMIC DNA]</scope>
    <source>
        <strain evidence="6">ATCC MYA-4447 / BCRC 22081 / CBS 7064 / NBRC 10061 / NRRL Y-12695</strain>
    </source>
</reference>
<evidence type="ECO:0000256" key="1">
    <source>
        <dbReference type="ARBA" id="ARBA00006180"/>
    </source>
</evidence>
<feature type="compositionally biased region" description="Basic and acidic residues" evidence="3">
    <location>
        <begin position="947"/>
        <end position="956"/>
    </location>
</feature>
<comment type="similarity">
    <text evidence="1">Belongs to the SAPS family.</text>
</comment>
<feature type="compositionally biased region" description="Polar residues" evidence="3">
    <location>
        <begin position="63"/>
        <end position="80"/>
    </location>
</feature>